<dbReference type="EMBL" id="CP007739">
    <property type="protein sequence ID" value="AIE59272.1"/>
    <property type="molecule type" value="Genomic_DNA"/>
</dbReference>
<evidence type="ECO:0000256" key="2">
    <source>
        <dbReference type="ARBA" id="ARBA00022692"/>
    </source>
</evidence>
<gene>
    <name evidence="7" type="ORF">BMMGA3_04160</name>
</gene>
<dbReference type="InterPro" id="IPR051328">
    <property type="entry name" value="T7SS_ABC-Transporter"/>
</dbReference>
<name>I3E7H4_BACMM</name>
<accession>I3E7H4</accession>
<dbReference type="NCBIfam" id="TIGR03057">
    <property type="entry name" value="xxxLxxG_by_4"/>
    <property type="match status" value="5"/>
</dbReference>
<dbReference type="OrthoDB" id="9811483at2"/>
<dbReference type="PANTHER" id="PTHR43077:SF5">
    <property type="entry name" value="PHAGE INFECTION PROTEIN"/>
    <property type="match status" value="1"/>
</dbReference>
<proteinExistence type="predicted"/>
<evidence type="ECO:0000256" key="4">
    <source>
        <dbReference type="ARBA" id="ARBA00023136"/>
    </source>
</evidence>
<organism evidence="7 8">
    <name type="scientific">Bacillus methanolicus (strain MGA3 / ATCC 53907)</name>
    <dbReference type="NCBI Taxonomy" id="796606"/>
    <lineage>
        <taxon>Bacteria</taxon>
        <taxon>Bacillati</taxon>
        <taxon>Bacillota</taxon>
        <taxon>Bacilli</taxon>
        <taxon>Bacillales</taxon>
        <taxon>Bacillaceae</taxon>
        <taxon>Bacillus</taxon>
    </lineage>
</organism>
<feature type="transmembrane region" description="Helical" evidence="5">
    <location>
        <begin position="642"/>
        <end position="661"/>
    </location>
</feature>
<dbReference type="InterPro" id="IPR023908">
    <property type="entry name" value="xxxLxxG_rpt"/>
</dbReference>
<feature type="domain" description="ABC-2 type transporter transmembrane" evidence="6">
    <location>
        <begin position="484"/>
        <end position="712"/>
    </location>
</feature>
<evidence type="ECO:0000259" key="6">
    <source>
        <dbReference type="Pfam" id="PF12698"/>
    </source>
</evidence>
<evidence type="ECO:0000313" key="8">
    <source>
        <dbReference type="Proteomes" id="UP000027602"/>
    </source>
</evidence>
<dbReference type="KEGG" id="bmet:BMMGA3_04160"/>
<comment type="subcellular location">
    <subcellularLocation>
        <location evidence="1">Membrane</location>
        <topology evidence="1">Multi-pass membrane protein</topology>
    </subcellularLocation>
</comment>
<sequence>MKNFLLKEELWAIIKDKKLLIPILAVLFIPIIYSGMFLWAFWDPYGHLDKLPVAVVNEDKGAMFEGEQLKLGDKLVSKLKDRKDFNFIFVGKEEGYKKLKDQEFYMLIEIPKDFSENATTLMDENPKKLDLIYVPNESYNFLSAQMGKSAIERIKSSISKEITKTYAETMFDKVAKLSDGMKAASKGAVKLSDGAKELSSGSKTLHESLVTLAEKSIQFNNGMNEANKGSKEVADGAASLSSGLSQLLEGHHKLENAANELKTGSESLASGMSQANKGIQKAEQSIPQLVNGTEKLQTGAKTLSSSLKQWQTGAESAARGAKQLNDGTVLLESNLKAILPMLPPEKKKSLEAALNSLKQGSTELANGTGQLANSAGQLATGADTLSQQLGTLKSGQQQLQSGMSQLAKAGTELETGANKIAAGQKKFALGMITFGNKFSEAKDGAVRLAQGASKLAGGMNQLTDGSSQLASGSGMLEKGAQKIANGNTKIYKGNSELAGKLAEGAKKASSINADEKTYNMMAEPVKVKNEKLNKVPNYGTGIAPYFLSLGLFVGALMLTIVYPLRDPVVVPRNGIGWFFGKFGVMAAAGIIQALISDSILLGVLGLEVKSVPLFVLFSIITSLAFVTLIQFFVTLFGDPGRFIAIIILILQLTTSAGTFPLELIPEFLQPFHNFLPMTYSVAGFRAVISSGNFSFMWENIMMLLIFALVFITGTMGYFHIIYKRRYSAME</sequence>
<keyword evidence="4 5" id="KW-0472">Membrane</keyword>
<dbReference type="InterPro" id="IPR013525">
    <property type="entry name" value="ABC2_TM"/>
</dbReference>
<feature type="transmembrane region" description="Helical" evidence="5">
    <location>
        <begin position="574"/>
        <end position="595"/>
    </location>
</feature>
<dbReference type="RefSeq" id="WP_004433435.1">
    <property type="nucleotide sequence ID" value="NZ_ADWW01000002.1"/>
</dbReference>
<dbReference type="Pfam" id="PF12698">
    <property type="entry name" value="ABC2_membrane_3"/>
    <property type="match status" value="2"/>
</dbReference>
<feature type="domain" description="ABC-2 type transporter transmembrane" evidence="6">
    <location>
        <begin position="25"/>
        <end position="166"/>
    </location>
</feature>
<dbReference type="HOGENOM" id="CLU_004534_1_0_9"/>
<keyword evidence="3 5" id="KW-1133">Transmembrane helix</keyword>
<dbReference type="InterPro" id="IPR017501">
    <property type="entry name" value="Phage_infect_YhgE_C"/>
</dbReference>
<feature type="transmembrane region" description="Helical" evidence="5">
    <location>
        <begin position="20"/>
        <end position="42"/>
    </location>
</feature>
<dbReference type="eggNOG" id="COG1511">
    <property type="taxonomic scope" value="Bacteria"/>
</dbReference>
<dbReference type="PANTHER" id="PTHR43077">
    <property type="entry name" value="TRANSPORT PERMEASE YVFS-RELATED"/>
    <property type="match status" value="1"/>
</dbReference>
<reference evidence="7 8" key="1">
    <citation type="journal article" date="2015" name="BMC Genomics">
        <title>Transcriptome analysis of thermophilic methylotrophic Bacillus methanolicus MGA3 using RNA-sequencing provides detailed insights into its previously uncharted transcriptional landscape.</title>
        <authorList>
            <person name="Irla M."/>
            <person name="Neshat A."/>
            <person name="Brautaset T."/>
            <person name="Ruckert C."/>
            <person name="Kalinowski J."/>
            <person name="Wendisch V.F."/>
        </authorList>
    </citation>
    <scope>NUCLEOTIDE SEQUENCE [LARGE SCALE GENOMIC DNA]</scope>
    <source>
        <strain evidence="8">MGA3 / ATCC 53907</strain>
    </source>
</reference>
<dbReference type="NCBIfam" id="TIGR03061">
    <property type="entry name" value="pip_yhgE_Nterm"/>
    <property type="match status" value="1"/>
</dbReference>
<evidence type="ECO:0000313" key="7">
    <source>
        <dbReference type="EMBL" id="AIE59272.1"/>
    </source>
</evidence>
<dbReference type="Gene3D" id="3.40.1710.10">
    <property type="entry name" value="abc type-2 transporter like domain"/>
    <property type="match status" value="1"/>
</dbReference>
<evidence type="ECO:0000256" key="5">
    <source>
        <dbReference type="SAM" id="Phobius"/>
    </source>
</evidence>
<dbReference type="InterPro" id="IPR017500">
    <property type="entry name" value="Phage_infect_YhgE_N"/>
</dbReference>
<evidence type="ECO:0000256" key="3">
    <source>
        <dbReference type="ARBA" id="ARBA00022989"/>
    </source>
</evidence>
<dbReference type="AlphaFoldDB" id="I3E7H4"/>
<dbReference type="GO" id="GO:0140359">
    <property type="term" value="F:ABC-type transporter activity"/>
    <property type="evidence" value="ECO:0007669"/>
    <property type="project" value="InterPro"/>
</dbReference>
<dbReference type="GO" id="GO:0016020">
    <property type="term" value="C:membrane"/>
    <property type="evidence" value="ECO:0007669"/>
    <property type="project" value="UniProtKB-SubCell"/>
</dbReference>
<dbReference type="Gene3D" id="1.10.287.950">
    <property type="entry name" value="Methyl-accepting chemotaxis protein"/>
    <property type="match status" value="1"/>
</dbReference>
<keyword evidence="8" id="KW-1185">Reference proteome</keyword>
<feature type="transmembrane region" description="Helical" evidence="5">
    <location>
        <begin position="542"/>
        <end position="562"/>
    </location>
</feature>
<dbReference type="Proteomes" id="UP000027602">
    <property type="component" value="Chromosome"/>
</dbReference>
<evidence type="ECO:0000256" key="1">
    <source>
        <dbReference type="ARBA" id="ARBA00004141"/>
    </source>
</evidence>
<dbReference type="NCBIfam" id="TIGR03062">
    <property type="entry name" value="pip_yhgE_Cterm"/>
    <property type="match status" value="1"/>
</dbReference>
<keyword evidence="2 5" id="KW-0812">Transmembrane</keyword>
<feature type="transmembrane region" description="Helical" evidence="5">
    <location>
        <begin position="700"/>
        <end position="722"/>
    </location>
</feature>
<feature type="transmembrane region" description="Helical" evidence="5">
    <location>
        <begin position="615"/>
        <end position="635"/>
    </location>
</feature>
<protein>
    <submittedName>
        <fullName evidence="7">YhgE/Pip C-terminal domain protein</fullName>
    </submittedName>
</protein>